<dbReference type="Proteomes" id="UP001597083">
    <property type="component" value="Unassembled WGS sequence"/>
</dbReference>
<proteinExistence type="predicted"/>
<keyword evidence="2" id="KW-1185">Reference proteome</keyword>
<evidence type="ECO:0000313" key="2">
    <source>
        <dbReference type="Proteomes" id="UP001597083"/>
    </source>
</evidence>
<feature type="non-terminal residue" evidence="1">
    <location>
        <position position="84"/>
    </location>
</feature>
<dbReference type="EMBL" id="JBHTIR010003328">
    <property type="protein sequence ID" value="MFD0855032.1"/>
    <property type="molecule type" value="Genomic_DNA"/>
</dbReference>
<gene>
    <name evidence="1" type="ORF">ACFQ07_22515</name>
</gene>
<protein>
    <submittedName>
        <fullName evidence="1">4-alpha-glucanotransferase</fullName>
    </submittedName>
</protein>
<name>A0ABW3CN40_9ACTN</name>
<organism evidence="1 2">
    <name type="scientific">Actinomadura adrarensis</name>
    <dbReference type="NCBI Taxonomy" id="1819600"/>
    <lineage>
        <taxon>Bacteria</taxon>
        <taxon>Bacillati</taxon>
        <taxon>Actinomycetota</taxon>
        <taxon>Actinomycetes</taxon>
        <taxon>Streptosporangiales</taxon>
        <taxon>Thermomonosporaceae</taxon>
        <taxon>Actinomadura</taxon>
    </lineage>
</organism>
<comment type="caution">
    <text evidence="1">The sequence shown here is derived from an EMBL/GenBank/DDBJ whole genome shotgun (WGS) entry which is preliminary data.</text>
</comment>
<accession>A0ABW3CN40</accession>
<reference evidence="2" key="1">
    <citation type="journal article" date="2019" name="Int. J. Syst. Evol. Microbiol.">
        <title>The Global Catalogue of Microorganisms (GCM) 10K type strain sequencing project: providing services to taxonomists for standard genome sequencing and annotation.</title>
        <authorList>
            <consortium name="The Broad Institute Genomics Platform"/>
            <consortium name="The Broad Institute Genome Sequencing Center for Infectious Disease"/>
            <person name="Wu L."/>
            <person name="Ma J."/>
        </authorList>
    </citation>
    <scope>NUCLEOTIDE SEQUENCE [LARGE SCALE GENOMIC DNA]</scope>
    <source>
        <strain evidence="2">JCM 31696</strain>
    </source>
</reference>
<evidence type="ECO:0000313" key="1">
    <source>
        <dbReference type="EMBL" id="MFD0855032.1"/>
    </source>
</evidence>
<sequence>MADEELNRLARAHRVATHYTDWRGQDAEVSEDTLRAVLTSLGADVSSPAAVRDALARVEEEKRGRLLPPILFQRVGRREALRIP</sequence>